<dbReference type="RefSeq" id="WP_121905762.1">
    <property type="nucleotide sequence ID" value="NZ_REFC01000011.1"/>
</dbReference>
<dbReference type="PANTHER" id="PTHR35869:SF1">
    <property type="entry name" value="OUTER-MEMBRANE LIPOPROTEIN CARRIER PROTEIN"/>
    <property type="match status" value="1"/>
</dbReference>
<dbReference type="PANTHER" id="PTHR35869">
    <property type="entry name" value="OUTER-MEMBRANE LIPOPROTEIN CARRIER PROTEIN"/>
    <property type="match status" value="1"/>
</dbReference>
<feature type="chain" id="PRO_5017942440" evidence="2">
    <location>
        <begin position="20"/>
        <end position="209"/>
    </location>
</feature>
<keyword evidence="1 2" id="KW-0732">Signal</keyword>
<evidence type="ECO:0000256" key="2">
    <source>
        <dbReference type="SAM" id="SignalP"/>
    </source>
</evidence>
<dbReference type="InterPro" id="IPR004564">
    <property type="entry name" value="OM_lipoprot_carrier_LolA-like"/>
</dbReference>
<gene>
    <name evidence="3" type="ORF">BXY75_0134</name>
</gene>
<keyword evidence="3" id="KW-0449">Lipoprotein</keyword>
<evidence type="ECO:0000313" key="4">
    <source>
        <dbReference type="Proteomes" id="UP000271339"/>
    </source>
</evidence>
<dbReference type="Proteomes" id="UP000271339">
    <property type="component" value="Unassembled WGS sequence"/>
</dbReference>
<organism evidence="3 4">
    <name type="scientific">Ulvibacter antarcticus</name>
    <dbReference type="NCBI Taxonomy" id="442714"/>
    <lineage>
        <taxon>Bacteria</taxon>
        <taxon>Pseudomonadati</taxon>
        <taxon>Bacteroidota</taxon>
        <taxon>Flavobacteriia</taxon>
        <taxon>Flavobacteriales</taxon>
        <taxon>Flavobacteriaceae</taxon>
        <taxon>Ulvibacter</taxon>
    </lineage>
</organism>
<comment type="caution">
    <text evidence="3">The sequence shown here is derived from an EMBL/GenBank/DDBJ whole genome shotgun (WGS) entry which is preliminary data.</text>
</comment>
<dbReference type="AlphaFoldDB" id="A0A3L9ZG66"/>
<accession>A0A3L9ZG66</accession>
<sequence>MRTKYLLLFFVLTTGVFCAQEKVMSAAEIVTFKKQVETTSKATNTIKSDFVQYKHMDFLENDIETSGQLAFKAPGLVKWEYTKPFKYSVIFKEDKLLINDGGTKSKVDIGSSKMFKKLNELIVNSVRGSMFNDSDFDISYSTMNKFNKAVFTPKDKKMAGYIASFELLFDKNDAAVLEVKMVEPSSDFTRIVFSKRVVNSDIPDAVFNN</sequence>
<evidence type="ECO:0000256" key="1">
    <source>
        <dbReference type="ARBA" id="ARBA00022729"/>
    </source>
</evidence>
<dbReference type="EMBL" id="REFC01000011">
    <property type="protein sequence ID" value="RMA65722.1"/>
    <property type="molecule type" value="Genomic_DNA"/>
</dbReference>
<evidence type="ECO:0000313" key="3">
    <source>
        <dbReference type="EMBL" id="RMA65722.1"/>
    </source>
</evidence>
<dbReference type="Gene3D" id="2.50.20.10">
    <property type="entry name" value="Lipoprotein localisation LolA/LolB/LppX"/>
    <property type="match status" value="1"/>
</dbReference>
<proteinExistence type="predicted"/>
<protein>
    <submittedName>
        <fullName evidence="3">Outer membrane lipoprotein carrier protein</fullName>
    </submittedName>
</protein>
<name>A0A3L9ZG66_9FLAO</name>
<dbReference type="SUPFAM" id="SSF89392">
    <property type="entry name" value="Prokaryotic lipoproteins and lipoprotein localization factors"/>
    <property type="match status" value="1"/>
</dbReference>
<keyword evidence="4" id="KW-1185">Reference proteome</keyword>
<dbReference type="CDD" id="cd16325">
    <property type="entry name" value="LolA"/>
    <property type="match status" value="1"/>
</dbReference>
<reference evidence="3 4" key="1">
    <citation type="submission" date="2018-10" db="EMBL/GenBank/DDBJ databases">
        <title>Genomic Encyclopedia of Archaeal and Bacterial Type Strains, Phase II (KMG-II): from individual species to whole genera.</title>
        <authorList>
            <person name="Goeker M."/>
        </authorList>
    </citation>
    <scope>NUCLEOTIDE SEQUENCE [LARGE SCALE GENOMIC DNA]</scope>
    <source>
        <strain evidence="3 4">DSM 23424</strain>
    </source>
</reference>
<feature type="signal peptide" evidence="2">
    <location>
        <begin position="1"/>
        <end position="19"/>
    </location>
</feature>
<dbReference type="OrthoDB" id="1027451at2"/>
<dbReference type="InterPro" id="IPR029046">
    <property type="entry name" value="LolA/LolB/LppX"/>
</dbReference>
<dbReference type="Pfam" id="PF03548">
    <property type="entry name" value="LolA"/>
    <property type="match status" value="1"/>
</dbReference>